<sequence>IWLNGDMVDNETASTSSTFEQSNSTVALHYDRIVELFNNSSMIRSNVTTDDDLVKALNIWNVFEELPWLIWAIVTIGVIGVIGVVAAITTCIIWNKKRVIRRGSASDIRIVGAYDSFSKFSWPEWMICCPKLVIERREQLKAMRQNSASNLDPYKRPPLPPINADKQHLSADGYQGSYLPPHRLAPISLQAGDTAATVRQMQANGLHRTQNNIRQDELFGIQIAGIRGVPMIEVSDDQRRELPTPSTVIESAWT</sequence>
<evidence type="ECO:0000256" key="1">
    <source>
        <dbReference type="SAM" id="Phobius"/>
    </source>
</evidence>
<keyword evidence="2" id="KW-1185">Reference proteome</keyword>
<dbReference type="WBParaSite" id="PgR013_g079_t01">
    <property type="protein sequence ID" value="PgR013_g079_t01"/>
    <property type="gene ID" value="PgR013_g079"/>
</dbReference>
<dbReference type="AlphaFoldDB" id="A0A915ASP7"/>
<organism evidence="2 3">
    <name type="scientific">Parascaris univalens</name>
    <name type="common">Nematode worm</name>
    <dbReference type="NCBI Taxonomy" id="6257"/>
    <lineage>
        <taxon>Eukaryota</taxon>
        <taxon>Metazoa</taxon>
        <taxon>Ecdysozoa</taxon>
        <taxon>Nematoda</taxon>
        <taxon>Chromadorea</taxon>
        <taxon>Rhabditida</taxon>
        <taxon>Spirurina</taxon>
        <taxon>Ascaridomorpha</taxon>
        <taxon>Ascaridoidea</taxon>
        <taxon>Ascarididae</taxon>
        <taxon>Parascaris</taxon>
    </lineage>
</organism>
<accession>A0A915ASP7</accession>
<name>A0A915ASP7_PARUN</name>
<evidence type="ECO:0000313" key="2">
    <source>
        <dbReference type="Proteomes" id="UP000887569"/>
    </source>
</evidence>
<dbReference type="Proteomes" id="UP000887569">
    <property type="component" value="Unplaced"/>
</dbReference>
<protein>
    <submittedName>
        <fullName evidence="3">Uncharacterized protein</fullName>
    </submittedName>
</protein>
<keyword evidence="1" id="KW-0472">Membrane</keyword>
<evidence type="ECO:0000313" key="3">
    <source>
        <dbReference type="WBParaSite" id="PgR013_g079_t01"/>
    </source>
</evidence>
<keyword evidence="1" id="KW-1133">Transmembrane helix</keyword>
<proteinExistence type="predicted"/>
<feature type="transmembrane region" description="Helical" evidence="1">
    <location>
        <begin position="68"/>
        <end position="94"/>
    </location>
</feature>
<reference evidence="3" key="1">
    <citation type="submission" date="2022-11" db="UniProtKB">
        <authorList>
            <consortium name="WormBaseParasite"/>
        </authorList>
    </citation>
    <scope>IDENTIFICATION</scope>
</reference>
<keyword evidence="1" id="KW-0812">Transmembrane</keyword>